<sequence>MCMFRITNYDECWAQYIHVLICSIETSKKNQLESPRHRVNSALKCPNLKSEHIHMGRSRCFCKTHPSQNMGAVCARMWGGDFVGDVQCAMLPGSAVRFEFRNRKWQNCTDVDRLLRGGSRFLPDSYVPKLKTRNWNDSEWDGDSKLIEWRDTDWVTLAEKGMSMWRSKQRKVIGGQDTVMQDGIEPSQVSPTYEDVQLVKHEMFSTQHNLSRPKGQMPLTRYDMQTSRCVGKINDGKVEWRQSKEQRGAVTNGPYKPASPPSADQPQHKRQSLILDINQAQHRKQFTAGPNMMPTGENARSLREEKEKGFDEIQAQLTAAVPTPQSIPTGPRTMSIPIGPRMMRTWEEVRLGGEKLENESKQSETPSANYISLADPISANKSRLRGGDNSPQYADRATNAEARVTTSLEVSSVTVCASETSQERRKRKHKEKRNTFLQHTHKKRLAVCEKKLNVQKQESGQSVRDGTREVNMHASVQQDDKPLTAASPYSPCIGVSGAISYLQRIQMASPNMKNSRMLGVQIQASRGPSEKADGVVESEEGKKKRMTDMDISMMDSEGYIRRKRLARETEALKGQGEPISNTGGDGEQEGSNTGDEELPDYESDKDTPIKTEGNGRLRSTAVGLIGSQQQLQPFIAAVPAVVQPRDTIMEENGPETTGHGWESAIYLTSD</sequence>
<proteinExistence type="predicted"/>
<feature type="region of interest" description="Disordered" evidence="1">
    <location>
        <begin position="284"/>
        <end position="306"/>
    </location>
</feature>
<dbReference type="HOGENOM" id="CLU_410016_0_0_1"/>
<feature type="region of interest" description="Disordered" evidence="1">
    <location>
        <begin position="380"/>
        <end position="399"/>
    </location>
</feature>
<reference evidence="2 3" key="1">
    <citation type="journal article" date="2014" name="Genome Announc.">
        <title>Draft genome sequence of Sclerotinia borealis, a psychrophilic plant pathogenic fungus.</title>
        <authorList>
            <person name="Mardanov A.V."/>
            <person name="Beletsky A.V."/>
            <person name="Kadnikov V.V."/>
            <person name="Ignatov A.N."/>
            <person name="Ravin N.V."/>
        </authorList>
    </citation>
    <scope>NUCLEOTIDE SEQUENCE [LARGE SCALE GENOMIC DNA]</scope>
    <source>
        <strain evidence="3">F-4157</strain>
    </source>
</reference>
<evidence type="ECO:0000313" key="2">
    <source>
        <dbReference type="EMBL" id="ESZ92584.1"/>
    </source>
</evidence>
<organism evidence="2 3">
    <name type="scientific">Sclerotinia borealis (strain F-4128)</name>
    <dbReference type="NCBI Taxonomy" id="1432307"/>
    <lineage>
        <taxon>Eukaryota</taxon>
        <taxon>Fungi</taxon>
        <taxon>Dikarya</taxon>
        <taxon>Ascomycota</taxon>
        <taxon>Pezizomycotina</taxon>
        <taxon>Leotiomycetes</taxon>
        <taxon>Helotiales</taxon>
        <taxon>Sclerotiniaceae</taxon>
        <taxon>Sclerotinia</taxon>
    </lineage>
</organism>
<dbReference type="AlphaFoldDB" id="W9CCM7"/>
<dbReference type="Proteomes" id="UP000019487">
    <property type="component" value="Unassembled WGS sequence"/>
</dbReference>
<name>W9CCM7_SCLBF</name>
<gene>
    <name evidence="2" type="ORF">SBOR_7044</name>
</gene>
<dbReference type="OrthoDB" id="3547554at2759"/>
<keyword evidence="3" id="KW-1185">Reference proteome</keyword>
<feature type="region of interest" description="Disordered" evidence="1">
    <location>
        <begin position="571"/>
        <end position="615"/>
    </location>
</feature>
<feature type="region of interest" description="Disordered" evidence="1">
    <location>
        <begin position="419"/>
        <end position="441"/>
    </location>
</feature>
<evidence type="ECO:0000313" key="3">
    <source>
        <dbReference type="Proteomes" id="UP000019487"/>
    </source>
</evidence>
<comment type="caution">
    <text evidence="2">The sequence shown here is derived from an EMBL/GenBank/DDBJ whole genome shotgun (WGS) entry which is preliminary data.</text>
</comment>
<feature type="region of interest" description="Disordered" evidence="1">
    <location>
        <begin position="233"/>
        <end position="269"/>
    </location>
</feature>
<evidence type="ECO:0000256" key="1">
    <source>
        <dbReference type="SAM" id="MobiDB-lite"/>
    </source>
</evidence>
<dbReference type="EMBL" id="AYSA01000377">
    <property type="protein sequence ID" value="ESZ92584.1"/>
    <property type="molecule type" value="Genomic_DNA"/>
</dbReference>
<feature type="region of interest" description="Disordered" evidence="1">
    <location>
        <begin position="649"/>
        <end position="670"/>
    </location>
</feature>
<protein>
    <submittedName>
        <fullName evidence="2">Uncharacterized protein</fullName>
    </submittedName>
</protein>
<accession>W9CCM7</accession>
<feature type="compositionally biased region" description="Basic and acidic residues" evidence="1">
    <location>
        <begin position="234"/>
        <end position="247"/>
    </location>
</feature>
<feature type="region of interest" description="Disordered" evidence="1">
    <location>
        <begin position="523"/>
        <end position="546"/>
    </location>
</feature>
<feature type="compositionally biased region" description="Basic and acidic residues" evidence="1">
    <location>
        <begin position="602"/>
        <end position="615"/>
    </location>
</feature>
<feature type="compositionally biased region" description="Basic and acidic residues" evidence="1">
    <location>
        <begin position="528"/>
        <end position="546"/>
    </location>
</feature>